<sequence>MSAPEPPLSGELRRLPLAERRDALREAVHAEFRTVLFLSADDQVPEDEDYFSLGVTSIGLMEIKDRLDERLGASISAAALFNHPTVEQFIEHLVADVLADQFTARQAAPTAPGNPQGRP</sequence>
<dbReference type="SUPFAM" id="SSF47336">
    <property type="entry name" value="ACP-like"/>
    <property type="match status" value="1"/>
</dbReference>
<keyword evidence="1" id="KW-0596">Phosphopantetheine</keyword>
<dbReference type="EMBL" id="STGX01000006">
    <property type="protein sequence ID" value="THV29135.1"/>
    <property type="molecule type" value="Genomic_DNA"/>
</dbReference>
<dbReference type="Gene3D" id="1.10.1200.10">
    <property type="entry name" value="ACP-like"/>
    <property type="match status" value="1"/>
</dbReference>
<feature type="domain" description="Carrier" evidence="3">
    <location>
        <begin position="22"/>
        <end position="97"/>
    </location>
</feature>
<evidence type="ECO:0000259" key="3">
    <source>
        <dbReference type="PROSITE" id="PS50075"/>
    </source>
</evidence>
<dbReference type="InterPro" id="IPR036736">
    <property type="entry name" value="ACP-like_sf"/>
</dbReference>
<dbReference type="InterPro" id="IPR020806">
    <property type="entry name" value="PKS_PP-bd"/>
</dbReference>
<keyword evidence="2" id="KW-0597">Phosphoprotein</keyword>
<comment type="caution">
    <text evidence="4">The sequence shown here is derived from an EMBL/GenBank/DDBJ whole genome shotgun (WGS) entry which is preliminary data.</text>
</comment>
<keyword evidence="5" id="KW-1185">Reference proteome</keyword>
<proteinExistence type="predicted"/>
<dbReference type="Proteomes" id="UP000305792">
    <property type="component" value="Unassembled WGS sequence"/>
</dbReference>
<evidence type="ECO:0000256" key="2">
    <source>
        <dbReference type="ARBA" id="ARBA00022553"/>
    </source>
</evidence>
<evidence type="ECO:0000313" key="5">
    <source>
        <dbReference type="Proteomes" id="UP000305792"/>
    </source>
</evidence>
<protein>
    <recommendedName>
        <fullName evidence="3">Carrier domain-containing protein</fullName>
    </recommendedName>
</protein>
<dbReference type="RefSeq" id="WP_136529628.1">
    <property type="nucleotide sequence ID" value="NZ_STGX01000006.1"/>
</dbReference>
<dbReference type="PROSITE" id="PS50075">
    <property type="entry name" value="CARRIER"/>
    <property type="match status" value="1"/>
</dbReference>
<dbReference type="AlphaFoldDB" id="A0A4S8PHR3"/>
<dbReference type="InterPro" id="IPR009081">
    <property type="entry name" value="PP-bd_ACP"/>
</dbReference>
<dbReference type="OrthoDB" id="3400287at2"/>
<gene>
    <name evidence="4" type="ORF">E9998_10375</name>
</gene>
<reference evidence="4 5" key="1">
    <citation type="journal article" date="2018" name="Int. J. Syst. Evol. Microbiol.">
        <title>Glycomyces paridis sp. nov., isolated from the medicinal plant Paris polyphylla.</title>
        <authorList>
            <person name="Fang X.M."/>
            <person name="Bai J.L."/>
            <person name="Su J."/>
            <person name="Zhao L.L."/>
            <person name="Liu H.Y."/>
            <person name="Ma B.P."/>
            <person name="Zhang Y.Q."/>
            <person name="Yu L.Y."/>
        </authorList>
    </citation>
    <scope>NUCLEOTIDE SEQUENCE [LARGE SCALE GENOMIC DNA]</scope>
    <source>
        <strain evidence="4 5">CPCC 204357</strain>
    </source>
</reference>
<organism evidence="4 5">
    <name type="scientific">Glycomyces paridis</name>
    <dbReference type="NCBI Taxonomy" id="2126555"/>
    <lineage>
        <taxon>Bacteria</taxon>
        <taxon>Bacillati</taxon>
        <taxon>Actinomycetota</taxon>
        <taxon>Actinomycetes</taxon>
        <taxon>Glycomycetales</taxon>
        <taxon>Glycomycetaceae</taxon>
        <taxon>Glycomyces</taxon>
    </lineage>
</organism>
<evidence type="ECO:0000313" key="4">
    <source>
        <dbReference type="EMBL" id="THV29135.1"/>
    </source>
</evidence>
<evidence type="ECO:0000256" key="1">
    <source>
        <dbReference type="ARBA" id="ARBA00022450"/>
    </source>
</evidence>
<dbReference type="SMART" id="SM00823">
    <property type="entry name" value="PKS_PP"/>
    <property type="match status" value="1"/>
</dbReference>
<accession>A0A4S8PHR3</accession>
<dbReference type="GO" id="GO:0031177">
    <property type="term" value="F:phosphopantetheine binding"/>
    <property type="evidence" value="ECO:0007669"/>
    <property type="project" value="InterPro"/>
</dbReference>
<name>A0A4S8PHR3_9ACTN</name>
<dbReference type="Pfam" id="PF00550">
    <property type="entry name" value="PP-binding"/>
    <property type="match status" value="1"/>
</dbReference>